<accession>A0A6P5WUA6</accession>
<dbReference type="PANTHER" id="PTHR13859:SF31">
    <property type="entry name" value="ELM2 DOMAIN-CONTAINING PROTEIN"/>
    <property type="match status" value="1"/>
</dbReference>
<evidence type="ECO:0000313" key="7">
    <source>
        <dbReference type="Proteomes" id="UP000515121"/>
    </source>
</evidence>
<feature type="region of interest" description="Disordered" evidence="5">
    <location>
        <begin position="502"/>
        <end position="523"/>
    </location>
</feature>
<evidence type="ECO:0000313" key="8">
    <source>
        <dbReference type="RefSeq" id="XP_022719403.1"/>
    </source>
</evidence>
<keyword evidence="4" id="KW-0539">Nucleus</keyword>
<evidence type="ECO:0000256" key="5">
    <source>
        <dbReference type="SAM" id="MobiDB-lite"/>
    </source>
</evidence>
<evidence type="ECO:0000256" key="1">
    <source>
        <dbReference type="ARBA" id="ARBA00004123"/>
    </source>
</evidence>
<dbReference type="OrthoDB" id="6147534at2759"/>
<feature type="compositionally biased region" description="Basic residues" evidence="5">
    <location>
        <begin position="167"/>
        <end position="181"/>
    </location>
</feature>
<feature type="region of interest" description="Disordered" evidence="5">
    <location>
        <begin position="676"/>
        <end position="776"/>
    </location>
</feature>
<reference evidence="8" key="1">
    <citation type="submission" date="2025-08" db="UniProtKB">
        <authorList>
            <consortium name="RefSeq"/>
        </authorList>
    </citation>
    <scope>IDENTIFICATION</scope>
    <source>
        <tissue evidence="8">Fruit stalk</tissue>
    </source>
</reference>
<feature type="domain" description="SANT" evidence="6">
    <location>
        <begin position="229"/>
        <end position="280"/>
    </location>
</feature>
<dbReference type="InterPro" id="IPR057712">
    <property type="entry name" value="DUF7952"/>
</dbReference>
<dbReference type="Gene3D" id="1.10.10.60">
    <property type="entry name" value="Homeodomain-like"/>
    <property type="match status" value="1"/>
</dbReference>
<protein>
    <submittedName>
        <fullName evidence="8">Uncharacterized protein LOC111277306 isoform X1</fullName>
    </submittedName>
</protein>
<feature type="compositionally biased region" description="Basic and acidic residues" evidence="5">
    <location>
        <begin position="732"/>
        <end position="744"/>
    </location>
</feature>
<dbReference type="AlphaFoldDB" id="A0A6P5WUA6"/>
<comment type="subcellular location">
    <subcellularLocation>
        <location evidence="1">Nucleus</location>
    </subcellularLocation>
</comment>
<keyword evidence="2" id="KW-0805">Transcription regulation</keyword>
<evidence type="ECO:0000256" key="4">
    <source>
        <dbReference type="ARBA" id="ARBA00023242"/>
    </source>
</evidence>
<dbReference type="InterPro" id="IPR056067">
    <property type="entry name" value="DUF7650"/>
</dbReference>
<feature type="region of interest" description="Disordered" evidence="5">
    <location>
        <begin position="924"/>
        <end position="948"/>
    </location>
</feature>
<dbReference type="SUPFAM" id="SSF46689">
    <property type="entry name" value="Homeodomain-like"/>
    <property type="match status" value="1"/>
</dbReference>
<dbReference type="GO" id="GO:0005634">
    <property type="term" value="C:nucleus"/>
    <property type="evidence" value="ECO:0007669"/>
    <property type="project" value="UniProtKB-SubCell"/>
</dbReference>
<feature type="compositionally biased region" description="Basic and acidic residues" evidence="5">
    <location>
        <begin position="701"/>
        <end position="711"/>
    </location>
</feature>
<keyword evidence="7" id="KW-1185">Reference proteome</keyword>
<dbReference type="RefSeq" id="XP_022719403.1">
    <property type="nucleotide sequence ID" value="XM_022863668.1"/>
</dbReference>
<dbReference type="KEGG" id="dzi:111277306"/>
<feature type="compositionally biased region" description="Polar residues" evidence="5">
    <location>
        <begin position="924"/>
        <end position="935"/>
    </location>
</feature>
<proteinExistence type="predicted"/>
<dbReference type="Pfam" id="PF25826">
    <property type="entry name" value="DUF7952"/>
    <property type="match status" value="1"/>
</dbReference>
<dbReference type="GO" id="GO:0003714">
    <property type="term" value="F:transcription corepressor activity"/>
    <property type="evidence" value="ECO:0007669"/>
    <property type="project" value="TreeGrafter"/>
</dbReference>
<dbReference type="Proteomes" id="UP000515121">
    <property type="component" value="Unplaced"/>
</dbReference>
<dbReference type="PROSITE" id="PS51293">
    <property type="entry name" value="SANT"/>
    <property type="match status" value="1"/>
</dbReference>
<sequence>MFFTLREMCILIRNSYESMHNITTHFPRSLLSRLRLTFQSFSSSLEKMETVQLDPNYNLNEETSPKLLLPPDSPDISDIFGDPQLSPRVGNKYQVEIPPMITGSEHLRLLMDPVDSEDIPYLAHSFLLGLPVPVMWTYEQDIDLEDEGKVGPSNPDAGTKVDESVKSRKCRKGLNSKRKKHSELSAEQSDARLVNEKESNAENIECGMASKTNLFQPCKGKSSHLIPGSSGDSWSNAEVDGFLLGLYIFGKDFGQIKRFIENKEMGDVLSFYYGAFYMSDGYHRWSDGQKRRNRKNIHGRKIFTGWRQQELLSRLLSHVPDELQNNLLEVSKSFVEGRTSLENYVCHLKTTVGICALVEAVGIGKGKADLTGLAMEPPRTTQVSPELPSGKACSSLTSGDIIRFLTGGFRLSKARCNDIFWEAVWPRLLARGWHSEQPKNQCSVSSKHHLVFLMPGVKKFSRRKLVKGNHYFDSVSDVLSKVASEPTLIELDAEGNGIRSCNEENGCIPGESSDQDDPPNHKPHYLKPRVSILSSNHMKFTVVDSSLVHGGKASKMRELRYSPIDLMLTSKPMQKNTQDSRQVNANHMLSKGDKCVSNARHCEGIIACSTARHVKFTIVDTSLLHGGKSCQVRELRCLPVKFEISSEINNCSGGNDDNSSDDSLDEHEQKITDGLSCHGSVATDTKPSSEPVNADNLLNGDKNHSEGKYDNDSSNQNPKNSFIGDQDLLIQQDEKTNSSEDTRSKRIIKHHFSRRAKSSHSVSLVPQANTSEDNRSKRTIKHHFIRRAKSSHSVSLVPQAKRKKLTACVNTETSHFTGDFASLSISLASPTKRQRLTACAKTERSHLTENSSSNPINLVSPTKRQRLDACAKIEESCLAEKFSAEISEQTELCCALKSQDEGSNDVPHVSQFQEKVSSINSVVEGNPESMETPQVGSEKLPSLSSIGSNPPLLPLDAENGEPGMVEADGSLNNYTDLLKITTNVCSEEQQPIMNPRRQSKRSRPLTTRVLEALESGFFNMKSTQKVRDVQAQAIQFSSPSRKARTRVKATAKRGSAGSKTVDAKEGKGTDGAFICSKDITNKPPQVGH</sequence>
<dbReference type="GeneID" id="111277306"/>
<feature type="compositionally biased region" description="Basic residues" evidence="5">
    <location>
        <begin position="745"/>
        <end position="758"/>
    </location>
</feature>
<dbReference type="InterPro" id="IPR009057">
    <property type="entry name" value="Homeodomain-like_sf"/>
</dbReference>
<feature type="compositionally biased region" description="Basic residues" evidence="5">
    <location>
        <begin position="1041"/>
        <end position="1051"/>
    </location>
</feature>
<feature type="compositionally biased region" description="Polar residues" evidence="5">
    <location>
        <begin position="759"/>
        <end position="771"/>
    </location>
</feature>
<evidence type="ECO:0000259" key="6">
    <source>
        <dbReference type="PROSITE" id="PS51293"/>
    </source>
</evidence>
<gene>
    <name evidence="8" type="primary">LOC111277306</name>
</gene>
<dbReference type="Pfam" id="PF24662">
    <property type="entry name" value="DUF7650"/>
    <property type="match status" value="1"/>
</dbReference>
<dbReference type="InterPro" id="IPR017884">
    <property type="entry name" value="SANT_dom"/>
</dbReference>
<keyword evidence="3" id="KW-0804">Transcription</keyword>
<dbReference type="PANTHER" id="PTHR13859">
    <property type="entry name" value="ATROPHIN-RELATED"/>
    <property type="match status" value="1"/>
</dbReference>
<evidence type="ECO:0000256" key="3">
    <source>
        <dbReference type="ARBA" id="ARBA00023163"/>
    </source>
</evidence>
<name>A0A6P5WUA6_DURZI</name>
<organism evidence="7 8">
    <name type="scientific">Durio zibethinus</name>
    <name type="common">Durian</name>
    <dbReference type="NCBI Taxonomy" id="66656"/>
    <lineage>
        <taxon>Eukaryota</taxon>
        <taxon>Viridiplantae</taxon>
        <taxon>Streptophyta</taxon>
        <taxon>Embryophyta</taxon>
        <taxon>Tracheophyta</taxon>
        <taxon>Spermatophyta</taxon>
        <taxon>Magnoliopsida</taxon>
        <taxon>eudicotyledons</taxon>
        <taxon>Gunneridae</taxon>
        <taxon>Pentapetalae</taxon>
        <taxon>rosids</taxon>
        <taxon>malvids</taxon>
        <taxon>Malvales</taxon>
        <taxon>Malvaceae</taxon>
        <taxon>Helicteroideae</taxon>
        <taxon>Durio</taxon>
    </lineage>
</organism>
<feature type="region of interest" description="Disordered" evidence="5">
    <location>
        <begin position="1040"/>
        <end position="1088"/>
    </location>
</feature>
<feature type="compositionally biased region" description="Polar residues" evidence="5">
    <location>
        <begin position="682"/>
        <end position="691"/>
    </location>
</feature>
<evidence type="ECO:0000256" key="2">
    <source>
        <dbReference type="ARBA" id="ARBA00023015"/>
    </source>
</evidence>
<feature type="region of interest" description="Disordered" evidence="5">
    <location>
        <begin position="145"/>
        <end position="190"/>
    </location>
</feature>